<keyword evidence="1" id="KW-0472">Membrane</keyword>
<feature type="transmembrane region" description="Helical" evidence="1">
    <location>
        <begin position="112"/>
        <end position="130"/>
    </location>
</feature>
<accession>A0A6J7E038</accession>
<feature type="transmembrane region" description="Helical" evidence="1">
    <location>
        <begin position="150"/>
        <end position="169"/>
    </location>
</feature>
<dbReference type="EMBL" id="CAFBLS010000107">
    <property type="protein sequence ID" value="CAB4876171.1"/>
    <property type="molecule type" value="Genomic_DNA"/>
</dbReference>
<reference evidence="2" key="1">
    <citation type="submission" date="2020-05" db="EMBL/GenBank/DDBJ databases">
        <authorList>
            <person name="Chiriac C."/>
            <person name="Salcher M."/>
            <person name="Ghai R."/>
            <person name="Kavagutti S V."/>
        </authorList>
    </citation>
    <scope>NUCLEOTIDE SEQUENCE</scope>
</reference>
<organism evidence="2">
    <name type="scientific">freshwater metagenome</name>
    <dbReference type="NCBI Taxonomy" id="449393"/>
    <lineage>
        <taxon>unclassified sequences</taxon>
        <taxon>metagenomes</taxon>
        <taxon>ecological metagenomes</taxon>
    </lineage>
</organism>
<feature type="transmembrane region" description="Helical" evidence="1">
    <location>
        <begin position="291"/>
        <end position="312"/>
    </location>
</feature>
<keyword evidence="1" id="KW-0812">Transmembrane</keyword>
<feature type="transmembrane region" description="Helical" evidence="1">
    <location>
        <begin position="232"/>
        <end position="254"/>
    </location>
</feature>
<feature type="transmembrane region" description="Helical" evidence="1">
    <location>
        <begin position="202"/>
        <end position="220"/>
    </location>
</feature>
<feature type="transmembrane region" description="Helical" evidence="1">
    <location>
        <begin position="81"/>
        <end position="100"/>
    </location>
</feature>
<gene>
    <name evidence="2" type="ORF">UFOPK3402_00970</name>
</gene>
<feature type="transmembrane region" description="Helical" evidence="1">
    <location>
        <begin position="175"/>
        <end position="195"/>
    </location>
</feature>
<dbReference type="InterPro" id="IPR007136">
    <property type="entry name" value="DUF347"/>
</dbReference>
<evidence type="ECO:0000256" key="1">
    <source>
        <dbReference type="SAM" id="Phobius"/>
    </source>
</evidence>
<keyword evidence="1" id="KW-1133">Transmembrane helix</keyword>
<proteinExistence type="predicted"/>
<dbReference type="Pfam" id="PF03988">
    <property type="entry name" value="DUF347"/>
    <property type="match status" value="4"/>
</dbReference>
<dbReference type="AlphaFoldDB" id="A0A6J7E038"/>
<protein>
    <submittedName>
        <fullName evidence="2">Unannotated protein</fullName>
    </submittedName>
</protein>
<sequence>MTTTTPATAHARTSLLNRRVLNKVPEVTVFFWIIKILCTTVGESAADFLNVNLNWGLTNTSIVTAVVFLAVFTIQIRLGRYVPTVYWLTVMLISVLGTLLTDNLTDNLGVPLEVSTIVFSVLLGLVFLAWYASEKTLSIHSIYTRRREAFYWLAVLVTFALGTAVGDLISEGLGVGYLKTGLLCAGLIGVITIAWRLGLDAVLAFWLAYILTRPLGASIGDFMAQPTASGGLNLGVTVTSLILLTLIVLTIVYLSIRKPDVIAIPTDPVELAKLDEPETAPHHRPEARRTAMIQTAVTLVLVVVLGGAFYAWRTNALNAEAALPASASSAAVATSPLGDMSAFTVITQDTLDKLNAGQQAAATTRITDLESEWDNAAATLKRRNPDAWTAVDDKIDTVLRELRSTSPNPTTETAALQDLLTQMGT</sequence>
<name>A0A6J7E038_9ZZZZ</name>
<evidence type="ECO:0000313" key="2">
    <source>
        <dbReference type="EMBL" id="CAB4876171.1"/>
    </source>
</evidence>
<feature type="transmembrane region" description="Helical" evidence="1">
    <location>
        <begin position="53"/>
        <end position="74"/>
    </location>
</feature>